<dbReference type="PROSITE" id="PS50158">
    <property type="entry name" value="ZF_CCHC"/>
    <property type="match status" value="1"/>
</dbReference>
<dbReference type="SUPFAM" id="SSF57756">
    <property type="entry name" value="Retrovirus zinc finger-like domains"/>
    <property type="match status" value="1"/>
</dbReference>
<keyword evidence="1" id="KW-0863">Zinc-finger</keyword>
<feature type="compositionally biased region" description="Polar residues" evidence="2">
    <location>
        <begin position="167"/>
        <end position="195"/>
    </location>
</feature>
<dbReference type="AlphaFoldDB" id="A0A9J6EFP3"/>
<feature type="domain" description="CCHC-type" evidence="3">
    <location>
        <begin position="26"/>
        <end position="40"/>
    </location>
</feature>
<dbReference type="GO" id="GO:0003676">
    <property type="term" value="F:nucleic acid binding"/>
    <property type="evidence" value="ECO:0007669"/>
    <property type="project" value="InterPro"/>
</dbReference>
<gene>
    <name evidence="4" type="ORF">HPB51_006079</name>
</gene>
<accession>A0A9J6EFP3</accession>
<keyword evidence="5" id="KW-1185">Reference proteome</keyword>
<name>A0A9J6EFP3_RHIMP</name>
<reference evidence="4" key="2">
    <citation type="submission" date="2021-09" db="EMBL/GenBank/DDBJ databases">
        <authorList>
            <person name="Jia N."/>
            <person name="Wang J."/>
            <person name="Shi W."/>
            <person name="Du L."/>
            <person name="Sun Y."/>
            <person name="Zhan W."/>
            <person name="Jiang J."/>
            <person name="Wang Q."/>
            <person name="Zhang B."/>
            <person name="Ji P."/>
            <person name="Sakyi L.B."/>
            <person name="Cui X."/>
            <person name="Yuan T."/>
            <person name="Jiang B."/>
            <person name="Yang W."/>
            <person name="Lam T.T.-Y."/>
            <person name="Chang Q."/>
            <person name="Ding S."/>
            <person name="Wang X."/>
            <person name="Zhu J."/>
            <person name="Ruan X."/>
            <person name="Zhao L."/>
            <person name="Wei J."/>
            <person name="Que T."/>
            <person name="Du C."/>
            <person name="Cheng J."/>
            <person name="Dai P."/>
            <person name="Han X."/>
            <person name="Huang E."/>
            <person name="Gao Y."/>
            <person name="Liu J."/>
            <person name="Shao H."/>
            <person name="Ye R."/>
            <person name="Li L."/>
            <person name="Wei W."/>
            <person name="Wang X."/>
            <person name="Wang C."/>
            <person name="Huo Q."/>
            <person name="Li W."/>
            <person name="Guo W."/>
            <person name="Chen H."/>
            <person name="Chen S."/>
            <person name="Zhou L."/>
            <person name="Zhou L."/>
            <person name="Ni X."/>
            <person name="Tian J."/>
            <person name="Zhou Y."/>
            <person name="Sheng Y."/>
            <person name="Liu T."/>
            <person name="Pan Y."/>
            <person name="Xia L."/>
            <person name="Li J."/>
            <person name="Zhao F."/>
            <person name="Cao W."/>
        </authorList>
    </citation>
    <scope>NUCLEOTIDE SEQUENCE</scope>
    <source>
        <strain evidence="4">Rmic-2018</strain>
        <tissue evidence="4">Larvae</tissue>
    </source>
</reference>
<proteinExistence type="predicted"/>
<evidence type="ECO:0000259" key="3">
    <source>
        <dbReference type="PROSITE" id="PS50158"/>
    </source>
</evidence>
<dbReference type="InterPro" id="IPR036875">
    <property type="entry name" value="Znf_CCHC_sf"/>
</dbReference>
<dbReference type="Proteomes" id="UP000821866">
    <property type="component" value="Chromosome 2"/>
</dbReference>
<protein>
    <recommendedName>
        <fullName evidence="3">CCHC-type domain-containing protein</fullName>
    </recommendedName>
</protein>
<evidence type="ECO:0000313" key="4">
    <source>
        <dbReference type="EMBL" id="KAH8033074.1"/>
    </source>
</evidence>
<dbReference type="InterPro" id="IPR001878">
    <property type="entry name" value="Znf_CCHC"/>
</dbReference>
<keyword evidence="1" id="KW-0479">Metal-binding</keyword>
<keyword evidence="1" id="KW-0862">Zinc</keyword>
<dbReference type="Gene3D" id="4.10.60.10">
    <property type="entry name" value="Zinc finger, CCHC-type"/>
    <property type="match status" value="1"/>
</dbReference>
<sequence>MDDLPHQIGNAGELALVVAPGRPMQCLRCNVTGHVRRECKVPRCSHCRRFGHVDAQCVCFYASVAGSVDTVDVAQHIMDVTEAEDAAQGSGDGSVAALYCYTSVSTGDAPPEPTDRSIDSAAALAKASEDGRMDLSGQVSGASELASRQGQTAKGVSLRVGADLNSEEGSQNTVGASGSNTVGTSLKRSLEGASS</sequence>
<reference evidence="4" key="1">
    <citation type="journal article" date="2020" name="Cell">
        <title>Large-Scale Comparative Analyses of Tick Genomes Elucidate Their Genetic Diversity and Vector Capacities.</title>
        <authorList>
            <consortium name="Tick Genome and Microbiome Consortium (TIGMIC)"/>
            <person name="Jia N."/>
            <person name="Wang J."/>
            <person name="Shi W."/>
            <person name="Du L."/>
            <person name="Sun Y."/>
            <person name="Zhan W."/>
            <person name="Jiang J.F."/>
            <person name="Wang Q."/>
            <person name="Zhang B."/>
            <person name="Ji P."/>
            <person name="Bell-Sakyi L."/>
            <person name="Cui X.M."/>
            <person name="Yuan T.T."/>
            <person name="Jiang B.G."/>
            <person name="Yang W.F."/>
            <person name="Lam T.T."/>
            <person name="Chang Q.C."/>
            <person name="Ding S.J."/>
            <person name="Wang X.J."/>
            <person name="Zhu J.G."/>
            <person name="Ruan X.D."/>
            <person name="Zhao L."/>
            <person name="Wei J.T."/>
            <person name="Ye R.Z."/>
            <person name="Que T.C."/>
            <person name="Du C.H."/>
            <person name="Zhou Y.H."/>
            <person name="Cheng J.X."/>
            <person name="Dai P.F."/>
            <person name="Guo W.B."/>
            <person name="Han X.H."/>
            <person name="Huang E.J."/>
            <person name="Li L.F."/>
            <person name="Wei W."/>
            <person name="Gao Y.C."/>
            <person name="Liu J.Z."/>
            <person name="Shao H.Z."/>
            <person name="Wang X."/>
            <person name="Wang C.C."/>
            <person name="Yang T.C."/>
            <person name="Huo Q.B."/>
            <person name="Li W."/>
            <person name="Chen H.Y."/>
            <person name="Chen S.E."/>
            <person name="Zhou L.G."/>
            <person name="Ni X.B."/>
            <person name="Tian J.H."/>
            <person name="Sheng Y."/>
            <person name="Liu T."/>
            <person name="Pan Y.S."/>
            <person name="Xia L.Y."/>
            <person name="Li J."/>
            <person name="Zhao F."/>
            <person name="Cao W.C."/>
        </authorList>
    </citation>
    <scope>NUCLEOTIDE SEQUENCE</scope>
    <source>
        <strain evidence="4">Rmic-2018</strain>
    </source>
</reference>
<feature type="compositionally biased region" description="Polar residues" evidence="2">
    <location>
        <begin position="137"/>
        <end position="154"/>
    </location>
</feature>
<evidence type="ECO:0000256" key="2">
    <source>
        <dbReference type="SAM" id="MobiDB-lite"/>
    </source>
</evidence>
<feature type="region of interest" description="Disordered" evidence="2">
    <location>
        <begin position="133"/>
        <end position="195"/>
    </location>
</feature>
<dbReference type="GO" id="GO:0008270">
    <property type="term" value="F:zinc ion binding"/>
    <property type="evidence" value="ECO:0007669"/>
    <property type="project" value="UniProtKB-KW"/>
</dbReference>
<evidence type="ECO:0000313" key="5">
    <source>
        <dbReference type="Proteomes" id="UP000821866"/>
    </source>
</evidence>
<comment type="caution">
    <text evidence="4">The sequence shown here is derived from an EMBL/GenBank/DDBJ whole genome shotgun (WGS) entry which is preliminary data.</text>
</comment>
<dbReference type="EMBL" id="JABSTU010000004">
    <property type="protein sequence ID" value="KAH8033074.1"/>
    <property type="molecule type" value="Genomic_DNA"/>
</dbReference>
<organism evidence="4 5">
    <name type="scientific">Rhipicephalus microplus</name>
    <name type="common">Cattle tick</name>
    <name type="synonym">Boophilus microplus</name>
    <dbReference type="NCBI Taxonomy" id="6941"/>
    <lineage>
        <taxon>Eukaryota</taxon>
        <taxon>Metazoa</taxon>
        <taxon>Ecdysozoa</taxon>
        <taxon>Arthropoda</taxon>
        <taxon>Chelicerata</taxon>
        <taxon>Arachnida</taxon>
        <taxon>Acari</taxon>
        <taxon>Parasitiformes</taxon>
        <taxon>Ixodida</taxon>
        <taxon>Ixodoidea</taxon>
        <taxon>Ixodidae</taxon>
        <taxon>Rhipicephalinae</taxon>
        <taxon>Rhipicephalus</taxon>
        <taxon>Boophilus</taxon>
    </lineage>
</organism>
<dbReference type="VEuPathDB" id="VectorBase:LOC119161864"/>
<evidence type="ECO:0000256" key="1">
    <source>
        <dbReference type="PROSITE-ProRule" id="PRU00047"/>
    </source>
</evidence>